<dbReference type="EMBL" id="QSQP01000014">
    <property type="protein sequence ID" value="RGK41739.1"/>
    <property type="molecule type" value="Genomic_DNA"/>
</dbReference>
<comment type="caution">
    <text evidence="2">The sequence shown here is derived from an EMBL/GenBank/DDBJ whole genome shotgun (WGS) entry which is preliminary data.</text>
</comment>
<feature type="transmembrane region" description="Helical" evidence="1">
    <location>
        <begin position="45"/>
        <end position="65"/>
    </location>
</feature>
<organism evidence="2 3">
    <name type="scientific">Agathobacter rectalis</name>
    <dbReference type="NCBI Taxonomy" id="39491"/>
    <lineage>
        <taxon>Bacteria</taxon>
        <taxon>Bacillati</taxon>
        <taxon>Bacillota</taxon>
        <taxon>Clostridia</taxon>
        <taxon>Lachnospirales</taxon>
        <taxon>Lachnospiraceae</taxon>
        <taxon>Agathobacter</taxon>
    </lineage>
</organism>
<sequence length="143" mass="15996">MRETMKNLIKNTITSIGIALTVFCVTGMVFDIAYDGNFSLDNYQFSKMVIGCIIVGLGFGLPTMIYHKDNLPMPFKIIIHMGTGCVIYTIVAYTVGWIGGTSSITHGIIAAIFQIALAFIIWGCFMLHYRNDVRKMNEKIKEL</sequence>
<dbReference type="InterPro" id="IPR021560">
    <property type="entry name" value="DUF3021"/>
</dbReference>
<feature type="transmembrane region" description="Helical" evidence="1">
    <location>
        <begin position="12"/>
        <end position="33"/>
    </location>
</feature>
<dbReference type="AlphaFoldDB" id="A0A3E4LWD4"/>
<keyword evidence="1" id="KW-0472">Membrane</keyword>
<protein>
    <submittedName>
        <fullName evidence="2">DUF3021 domain-containing protein</fullName>
    </submittedName>
</protein>
<dbReference type="Proteomes" id="UP000261052">
    <property type="component" value="Unassembled WGS sequence"/>
</dbReference>
<feature type="transmembrane region" description="Helical" evidence="1">
    <location>
        <begin position="77"/>
        <end position="98"/>
    </location>
</feature>
<dbReference type="RefSeq" id="WP_117686375.1">
    <property type="nucleotide sequence ID" value="NZ_QSQP01000014.1"/>
</dbReference>
<name>A0A3E4LWD4_9FIRM</name>
<evidence type="ECO:0000256" key="1">
    <source>
        <dbReference type="SAM" id="Phobius"/>
    </source>
</evidence>
<accession>A0A3E4LWD4</accession>
<reference evidence="2 3" key="1">
    <citation type="submission" date="2018-08" db="EMBL/GenBank/DDBJ databases">
        <title>A genome reference for cultivated species of the human gut microbiota.</title>
        <authorList>
            <person name="Zou Y."/>
            <person name="Xue W."/>
            <person name="Luo G."/>
        </authorList>
    </citation>
    <scope>NUCLEOTIDE SEQUENCE [LARGE SCALE GENOMIC DNA]</scope>
    <source>
        <strain evidence="2 3">TF11-15AC</strain>
    </source>
</reference>
<feature type="transmembrane region" description="Helical" evidence="1">
    <location>
        <begin position="104"/>
        <end position="129"/>
    </location>
</feature>
<evidence type="ECO:0000313" key="3">
    <source>
        <dbReference type="Proteomes" id="UP000261052"/>
    </source>
</evidence>
<keyword evidence="1" id="KW-0812">Transmembrane</keyword>
<gene>
    <name evidence="2" type="ORF">DXD13_11610</name>
</gene>
<proteinExistence type="predicted"/>
<dbReference type="Pfam" id="PF11457">
    <property type="entry name" value="DUF3021"/>
    <property type="match status" value="1"/>
</dbReference>
<keyword evidence="1" id="KW-1133">Transmembrane helix</keyword>
<evidence type="ECO:0000313" key="2">
    <source>
        <dbReference type="EMBL" id="RGK41739.1"/>
    </source>
</evidence>